<gene>
    <name evidence="1" type="ORF">GCM10022252_23250</name>
</gene>
<dbReference type="InterPro" id="IPR039498">
    <property type="entry name" value="NTP_transf_5"/>
</dbReference>
<comment type="caution">
    <text evidence="1">The sequence shown here is derived from an EMBL/GenBank/DDBJ whole genome shotgun (WGS) entry which is preliminary data.</text>
</comment>
<organism evidence="1 2">
    <name type="scientific">Streptosporangium oxazolinicum</name>
    <dbReference type="NCBI Taxonomy" id="909287"/>
    <lineage>
        <taxon>Bacteria</taxon>
        <taxon>Bacillati</taxon>
        <taxon>Actinomycetota</taxon>
        <taxon>Actinomycetes</taxon>
        <taxon>Streptosporangiales</taxon>
        <taxon>Streptosporangiaceae</taxon>
        <taxon>Streptosporangium</taxon>
    </lineage>
</organism>
<accession>A0ABP8ARF3</accession>
<keyword evidence="2" id="KW-1185">Reference proteome</keyword>
<proteinExistence type="predicted"/>
<dbReference type="InterPro" id="IPR043519">
    <property type="entry name" value="NT_sf"/>
</dbReference>
<dbReference type="Gene3D" id="3.30.460.40">
    <property type="match status" value="1"/>
</dbReference>
<sequence length="205" mass="22299">MGYAWAMGSHSHEVTDAILETLKRASSGLKDADVRFALAGGCAAYARGAAPSLHDVDFVLPQEDVPLALEALGKLGFETTRQPPEDWLVKAFDEGRLVDLIFSICDHPVTPELLKRAEPMKASAVILPVLEATDLVISWLLPLSEHSCDYGSLLPQVRALREQVDWDRVAAVVRDSPYASTFLILLERLGVIPGPVDSSGDPTWP</sequence>
<reference evidence="2" key="1">
    <citation type="journal article" date="2019" name="Int. J. Syst. Evol. Microbiol.">
        <title>The Global Catalogue of Microorganisms (GCM) 10K type strain sequencing project: providing services to taxonomists for standard genome sequencing and annotation.</title>
        <authorList>
            <consortium name="The Broad Institute Genomics Platform"/>
            <consortium name="The Broad Institute Genome Sequencing Center for Infectious Disease"/>
            <person name="Wu L."/>
            <person name="Ma J."/>
        </authorList>
    </citation>
    <scope>NUCLEOTIDE SEQUENCE [LARGE SCALE GENOMIC DNA]</scope>
    <source>
        <strain evidence="2">JCM 17388</strain>
    </source>
</reference>
<dbReference type="Proteomes" id="UP001501251">
    <property type="component" value="Unassembled WGS sequence"/>
</dbReference>
<evidence type="ECO:0000313" key="2">
    <source>
        <dbReference type="Proteomes" id="UP001501251"/>
    </source>
</evidence>
<name>A0ABP8ARF3_9ACTN</name>
<protein>
    <submittedName>
        <fullName evidence="1">Nucleotidyltransferase family protein</fullName>
    </submittedName>
</protein>
<dbReference type="EMBL" id="BAABAQ010000003">
    <property type="protein sequence ID" value="GAA4188289.1"/>
    <property type="molecule type" value="Genomic_DNA"/>
</dbReference>
<dbReference type="Pfam" id="PF14907">
    <property type="entry name" value="NTP_transf_5"/>
    <property type="match status" value="1"/>
</dbReference>
<dbReference type="SUPFAM" id="SSF81301">
    <property type="entry name" value="Nucleotidyltransferase"/>
    <property type="match status" value="1"/>
</dbReference>
<evidence type="ECO:0000313" key="1">
    <source>
        <dbReference type="EMBL" id="GAA4188289.1"/>
    </source>
</evidence>